<feature type="region of interest" description="Disordered" evidence="1">
    <location>
        <begin position="1255"/>
        <end position="1292"/>
    </location>
</feature>
<sequence length="1795" mass="209135">MQEAIKYGSIQDYGKLKLPKKVQISEVTTHPIDPRVLAISSDGYIRICSDGQKFLATTSKGKVLVWDGRTIGSKNILLAQIKLNERGIISACSFSYNGDKNADSILTYSQEGNIQILKLKLSKSLKKIREIFRSSEEQTNSYGKLIEQGPIFHTQNEVLSITNLSCQQLIQSHQYNNVMGFSIIKSRQSSDGSYQESCQLKLIQLKDKLYPQQQFPIISEQYSHSYKELIPDEEGRVFFQSQIFFIEKEEIKSFSAAQGLLSTVVNLKQPLQCDKLTFLNLQFRPLQFKFQDTGRFLVNYMQDGNVRTCIVKTKIIGGQQNQIENFKEIACSHSFFLGKQGLKNPPVFIITENQQNVQIYIDSESDLDPEISEIMKNRSTQQILLLQKVQKAYYTPLREGFGFWFGPVLLYCTQTHIHYLTIQGDRQVLSSHDDINAKQLIGMTMIDRIIMLEKMNNKFNINIKIRGFSFLEPLILGYLSIQAYLQKKPQEKYIKSIIECYKSNRISHNLIQRLSDFGFQQYALFLITKDDCRQFTAFQKINLSKKLGLQTNFLEFVFPGKNLQDQADYNDIVQKLAFDPRYAAKKKILQNLEHYFLNIGSYHNAIQTSAFLGNYDKIILLCRLLGEKEIEKQVVEQIFQVSGGFQYHETIQYPFIANNVEIIEDNKNKWIEKFPPFKNVYLKNLQPIQENILENLSLLELLKENFPCKKIEQIENYLKKMQILTENEFKIRETAFGEDIYYQAFYDQPLDDDEDEVQDNIQKVNKLAQENVQQYIGLYSEYREVNMKQGGGQHNENQNEQNDQPMFDDDEDEYKDLLVYWRFDQGKGEQVEDISNYQNLAVIKLNEQEKISVDQIWVKNEEGKPMELEDNWGGKKCPIQYSIDCSKGMVQSQKKIRQFKQKIKEFTAEIWVKPNENLQKAGSIFSIQKDSCGTFEVKINQNFQIEVFLQGQKIQLVHLAGENEEKSEHLAFVGGQWGHLCVQYDQESQKFIIYQNCKKQFQSVKIALQENLFKDKMIQIGDGFEGMITEFRFQKVKLALSEIKESYKTPLAIVSEKLKEIKVRFKDKDKNMDLKQISVNKFDFGNIIGAGTSLQNNEQKNEDKQQTQMNQFKFGLPGQNQEEEQNKNDNIDLKSQNNQDSNKNKASNFNMFKFQPPEDGGTKTQNNKNSDSESEQEKEEKKKEKEQTQQQDINNQLKQQPVNQSQKPFFAGGNFGAFVFQPPEEVIHGKQENISNYNEEASEHVENNQFQNFQNLKEKKEHKFDIDKTEDTDQIKLEKQKQENKNNSDFDNFAVNESKNKQENGFNDFGSVFGEFDKRNQEKIEKNEKQSKQENNAAFSNFGEGWGEQNDDSIQKIQNNQQNNQNNQWEGFGDMQNKNSTQNTNTFSEWGAIVNQNKTNVNTNKTNEQQKEFNNNEFSSFNNNFTEEKNIKKSFDQIKENTFEQFNQNGEKSVNSNQLQENIQNHANQLENENSHSHRKWSELFQKSQSEDKKQNNVQSNNQKNSGFQRQQSLPQDFQEQFQQEQGQLQSIQQKNLQLNSQSINIIQSNFFNTSHTNVTNSNDNQSPNLNQIQQIQQQKQIQQDSPNTAFKLKSQQDYKQMQGNQLIKTCGVYRFALQMLVQIEELNKDNSLLTKEIFMYCLLIQLNLNPQHKFVIKFIERNIEVGNFLLAEGLLETLKGLIENNKNIKIKEEYMQKLNECEKIINSDKNTKQNKKLEKVLCPYCYKTFHFKGNKQCNKCDKQFEIGYKTLDLIQKANTIKCNICAATFKQDQQQIQEKECILCKFGKLQQIKA</sequence>
<dbReference type="InterPro" id="IPR036322">
    <property type="entry name" value="WD40_repeat_dom_sf"/>
</dbReference>
<feature type="region of interest" description="Disordered" evidence="1">
    <location>
        <begin position="1364"/>
        <end position="1384"/>
    </location>
</feature>
<dbReference type="EMBL" id="LDAU01000170">
    <property type="protein sequence ID" value="KRX01360.1"/>
    <property type="molecule type" value="Genomic_DNA"/>
</dbReference>
<accession>A0A0V0QGW8</accession>
<dbReference type="InterPro" id="IPR013320">
    <property type="entry name" value="ConA-like_dom_sf"/>
</dbReference>
<feature type="region of interest" description="Disordered" evidence="1">
    <location>
        <begin position="1323"/>
        <end position="1351"/>
    </location>
</feature>
<dbReference type="Pfam" id="PF13385">
    <property type="entry name" value="Laminin_G_3"/>
    <property type="match status" value="1"/>
</dbReference>
<evidence type="ECO:0000313" key="2">
    <source>
        <dbReference type="EMBL" id="KRX01360.1"/>
    </source>
</evidence>
<evidence type="ECO:0000256" key="1">
    <source>
        <dbReference type="SAM" id="MobiDB-lite"/>
    </source>
</evidence>
<feature type="compositionally biased region" description="Low complexity" evidence="1">
    <location>
        <begin position="1134"/>
        <end position="1148"/>
    </location>
</feature>
<keyword evidence="3" id="KW-1185">Reference proteome</keyword>
<protein>
    <submittedName>
        <fullName evidence="2">WD40-repeat-containing domain</fullName>
    </submittedName>
</protein>
<feature type="region of interest" description="Disordered" evidence="1">
    <location>
        <begin position="788"/>
        <end position="809"/>
    </location>
</feature>
<dbReference type="Gene3D" id="2.60.120.200">
    <property type="match status" value="1"/>
</dbReference>
<feature type="compositionally biased region" description="Basic and acidic residues" evidence="1">
    <location>
        <begin position="1256"/>
        <end position="1288"/>
    </location>
</feature>
<dbReference type="OrthoDB" id="299605at2759"/>
<feature type="compositionally biased region" description="Basic and acidic residues" evidence="1">
    <location>
        <begin position="1323"/>
        <end position="1332"/>
    </location>
</feature>
<dbReference type="SUPFAM" id="SSF49899">
    <property type="entry name" value="Concanavalin A-like lectins/glucanases"/>
    <property type="match status" value="1"/>
</dbReference>
<feature type="region of interest" description="Disordered" evidence="1">
    <location>
        <begin position="1131"/>
        <end position="1210"/>
    </location>
</feature>
<feature type="compositionally biased region" description="Low complexity" evidence="1">
    <location>
        <begin position="1188"/>
        <end position="1200"/>
    </location>
</feature>
<feature type="compositionally biased region" description="Basic and acidic residues" evidence="1">
    <location>
        <begin position="1178"/>
        <end position="1187"/>
    </location>
</feature>
<comment type="caution">
    <text evidence="2">The sequence shown here is derived from an EMBL/GenBank/DDBJ whole genome shotgun (WGS) entry which is preliminary data.</text>
</comment>
<feature type="compositionally biased region" description="Low complexity" evidence="1">
    <location>
        <begin position="1496"/>
        <end position="1527"/>
    </location>
</feature>
<dbReference type="Proteomes" id="UP000054937">
    <property type="component" value="Unassembled WGS sequence"/>
</dbReference>
<dbReference type="InParanoid" id="A0A0V0QGW8"/>
<dbReference type="OMA" id="ICIEYEN"/>
<dbReference type="SUPFAM" id="SSF50978">
    <property type="entry name" value="WD40 repeat-like"/>
    <property type="match status" value="1"/>
</dbReference>
<proteinExistence type="predicted"/>
<name>A0A0V0QGW8_PSEPJ</name>
<reference evidence="2 3" key="1">
    <citation type="journal article" date="2015" name="Sci. Rep.">
        <title>Genome of the facultative scuticociliatosis pathogen Pseudocohnilembus persalinus provides insight into its virulence through horizontal gene transfer.</title>
        <authorList>
            <person name="Xiong J."/>
            <person name="Wang G."/>
            <person name="Cheng J."/>
            <person name="Tian M."/>
            <person name="Pan X."/>
            <person name="Warren A."/>
            <person name="Jiang C."/>
            <person name="Yuan D."/>
            <person name="Miao W."/>
        </authorList>
    </citation>
    <scope>NUCLEOTIDE SEQUENCE [LARGE SCALE GENOMIC DNA]</scope>
    <source>
        <strain evidence="2">36N120E</strain>
    </source>
</reference>
<gene>
    <name evidence="2" type="ORF">PPERSA_01263</name>
</gene>
<organism evidence="2 3">
    <name type="scientific">Pseudocohnilembus persalinus</name>
    <name type="common">Ciliate</name>
    <dbReference type="NCBI Taxonomy" id="266149"/>
    <lineage>
        <taxon>Eukaryota</taxon>
        <taxon>Sar</taxon>
        <taxon>Alveolata</taxon>
        <taxon>Ciliophora</taxon>
        <taxon>Intramacronucleata</taxon>
        <taxon>Oligohymenophorea</taxon>
        <taxon>Scuticociliatia</taxon>
        <taxon>Philasterida</taxon>
        <taxon>Pseudocohnilembidae</taxon>
        <taxon>Pseudocohnilembus</taxon>
    </lineage>
</organism>
<feature type="region of interest" description="Disordered" evidence="1">
    <location>
        <begin position="1486"/>
        <end position="1527"/>
    </location>
</feature>
<evidence type="ECO:0000313" key="3">
    <source>
        <dbReference type="Proteomes" id="UP000054937"/>
    </source>
</evidence>